<feature type="chain" id="PRO_5021322530" evidence="1">
    <location>
        <begin position="23"/>
        <end position="94"/>
    </location>
</feature>
<dbReference type="Proteomes" id="UP000297777">
    <property type="component" value="Unassembled WGS sequence"/>
</dbReference>
<keyword evidence="1" id="KW-0732">Signal</keyword>
<dbReference type="EMBL" id="PQXH01000008">
    <property type="protein sequence ID" value="TGO18729.1"/>
    <property type="molecule type" value="Genomic_DNA"/>
</dbReference>
<accession>A0A4Z1F5I7</accession>
<name>A0A4Z1F5I7_9HELO</name>
<evidence type="ECO:0000313" key="2">
    <source>
        <dbReference type="EMBL" id="TGO18729.1"/>
    </source>
</evidence>
<evidence type="ECO:0000256" key="1">
    <source>
        <dbReference type="SAM" id="SignalP"/>
    </source>
</evidence>
<sequence>MQQYIMLVATVAMGLLFAGAQTQRATSYSEFSNVKATHLCIVLNEWSQNLILLDLNGITYMVVQNQAATEVQGPNRLKYRRNGGNGGEMAGGTQ</sequence>
<keyword evidence="3" id="KW-1185">Reference proteome</keyword>
<organism evidence="2 3">
    <name type="scientific">Botrytis tulipae</name>
    <dbReference type="NCBI Taxonomy" id="87230"/>
    <lineage>
        <taxon>Eukaryota</taxon>
        <taxon>Fungi</taxon>
        <taxon>Dikarya</taxon>
        <taxon>Ascomycota</taxon>
        <taxon>Pezizomycotina</taxon>
        <taxon>Leotiomycetes</taxon>
        <taxon>Helotiales</taxon>
        <taxon>Sclerotiniaceae</taxon>
        <taxon>Botrytis</taxon>
    </lineage>
</organism>
<proteinExistence type="predicted"/>
<feature type="signal peptide" evidence="1">
    <location>
        <begin position="1"/>
        <end position="22"/>
    </location>
</feature>
<gene>
    <name evidence="2" type="ORF">BTUL_0008g01140</name>
</gene>
<protein>
    <submittedName>
        <fullName evidence="2">Uncharacterized protein</fullName>
    </submittedName>
</protein>
<comment type="caution">
    <text evidence="2">The sequence shown here is derived from an EMBL/GenBank/DDBJ whole genome shotgun (WGS) entry which is preliminary data.</text>
</comment>
<reference evidence="2 3" key="1">
    <citation type="submission" date="2017-12" db="EMBL/GenBank/DDBJ databases">
        <title>Comparative genomics of Botrytis spp.</title>
        <authorList>
            <person name="Valero-Jimenez C.A."/>
            <person name="Tapia P."/>
            <person name="Veloso J."/>
            <person name="Silva-Moreno E."/>
            <person name="Staats M."/>
            <person name="Valdes J.H."/>
            <person name="Van Kan J.A.L."/>
        </authorList>
    </citation>
    <scope>NUCLEOTIDE SEQUENCE [LARGE SCALE GENOMIC DNA]</scope>
    <source>
        <strain evidence="2 3">Bt9001</strain>
    </source>
</reference>
<evidence type="ECO:0000313" key="3">
    <source>
        <dbReference type="Proteomes" id="UP000297777"/>
    </source>
</evidence>
<dbReference type="AlphaFoldDB" id="A0A4Z1F5I7"/>